<evidence type="ECO:0000256" key="3">
    <source>
        <dbReference type="ARBA" id="ARBA00022692"/>
    </source>
</evidence>
<dbReference type="InterPro" id="IPR036259">
    <property type="entry name" value="MFS_trans_sf"/>
</dbReference>
<dbReference type="PANTHER" id="PTHR23505:SF79">
    <property type="entry name" value="PROTEIN SPINSTER"/>
    <property type="match status" value="1"/>
</dbReference>
<gene>
    <name evidence="9" type="ORF">DCG58_06555</name>
</gene>
<dbReference type="EMBL" id="DMAN01000141">
    <property type="protein sequence ID" value="HAE26800.1"/>
    <property type="molecule type" value="Genomic_DNA"/>
</dbReference>
<evidence type="ECO:0000256" key="4">
    <source>
        <dbReference type="ARBA" id="ARBA00022989"/>
    </source>
</evidence>
<dbReference type="PANTHER" id="PTHR23505">
    <property type="entry name" value="SPINSTER"/>
    <property type="match status" value="1"/>
</dbReference>
<dbReference type="Gene3D" id="1.20.1250.20">
    <property type="entry name" value="MFS general substrate transporter like domains"/>
    <property type="match status" value="2"/>
</dbReference>
<reference evidence="9 10" key="1">
    <citation type="journal article" date="2018" name="Nat. Biotechnol.">
        <title>A standardized bacterial taxonomy based on genome phylogeny substantially revises the tree of life.</title>
        <authorList>
            <person name="Parks D.H."/>
            <person name="Chuvochina M."/>
            <person name="Waite D.W."/>
            <person name="Rinke C."/>
            <person name="Skarshewski A."/>
            <person name="Chaumeil P.A."/>
            <person name="Hugenholtz P."/>
        </authorList>
    </citation>
    <scope>NUCLEOTIDE SEQUENCE [LARGE SCALE GENOMIC DNA]</scope>
    <source>
        <strain evidence="9">UBA8733</strain>
    </source>
</reference>
<keyword evidence="4 7" id="KW-1133">Transmembrane helix</keyword>
<feature type="transmembrane region" description="Helical" evidence="7">
    <location>
        <begin position="433"/>
        <end position="453"/>
    </location>
</feature>
<dbReference type="AlphaFoldDB" id="A0A3B9GWJ5"/>
<feature type="transmembrane region" description="Helical" evidence="7">
    <location>
        <begin position="473"/>
        <end position="492"/>
    </location>
</feature>
<dbReference type="SUPFAM" id="SSF103473">
    <property type="entry name" value="MFS general substrate transporter"/>
    <property type="match status" value="1"/>
</dbReference>
<dbReference type="GO" id="GO:0022857">
    <property type="term" value="F:transmembrane transporter activity"/>
    <property type="evidence" value="ECO:0007669"/>
    <property type="project" value="InterPro"/>
</dbReference>
<dbReference type="GO" id="GO:0016020">
    <property type="term" value="C:membrane"/>
    <property type="evidence" value="ECO:0007669"/>
    <property type="project" value="UniProtKB-SubCell"/>
</dbReference>
<dbReference type="InterPro" id="IPR011701">
    <property type="entry name" value="MFS"/>
</dbReference>
<feature type="transmembrane region" description="Helical" evidence="7">
    <location>
        <begin position="398"/>
        <end position="421"/>
    </location>
</feature>
<dbReference type="Proteomes" id="UP000259610">
    <property type="component" value="Unassembled WGS sequence"/>
</dbReference>
<keyword evidence="3 7" id="KW-0812">Transmembrane</keyword>
<feature type="transmembrane region" description="Helical" evidence="7">
    <location>
        <begin position="249"/>
        <end position="269"/>
    </location>
</feature>
<feature type="transmembrane region" description="Helical" evidence="7">
    <location>
        <begin position="305"/>
        <end position="324"/>
    </location>
</feature>
<feature type="transmembrane region" description="Helical" evidence="7">
    <location>
        <begin position="336"/>
        <end position="360"/>
    </location>
</feature>
<feature type="domain" description="Major facilitator superfamily (MFS) profile" evidence="8">
    <location>
        <begin position="94"/>
        <end position="496"/>
    </location>
</feature>
<dbReference type="CDD" id="cd17328">
    <property type="entry name" value="MFS_spinster_like"/>
    <property type="match status" value="1"/>
</dbReference>
<accession>A0A3B9GWJ5</accession>
<evidence type="ECO:0000256" key="6">
    <source>
        <dbReference type="SAM" id="MobiDB-lite"/>
    </source>
</evidence>
<evidence type="ECO:0000256" key="5">
    <source>
        <dbReference type="ARBA" id="ARBA00023136"/>
    </source>
</evidence>
<evidence type="ECO:0000313" key="10">
    <source>
        <dbReference type="Proteomes" id="UP000259610"/>
    </source>
</evidence>
<keyword evidence="5 7" id="KW-0472">Membrane</keyword>
<evidence type="ECO:0000313" key="9">
    <source>
        <dbReference type="EMBL" id="HAE26800.1"/>
    </source>
</evidence>
<evidence type="ECO:0000256" key="2">
    <source>
        <dbReference type="ARBA" id="ARBA00022448"/>
    </source>
</evidence>
<comment type="caution">
    <text evidence="9">The sequence shown here is derived from an EMBL/GenBank/DDBJ whole genome shotgun (WGS) entry which is preliminary data.</text>
</comment>
<keyword evidence="2" id="KW-0813">Transport</keyword>
<dbReference type="PROSITE" id="PS50850">
    <property type="entry name" value="MFS"/>
    <property type="match status" value="1"/>
</dbReference>
<feature type="region of interest" description="Disordered" evidence="6">
    <location>
        <begin position="1"/>
        <end position="20"/>
    </location>
</feature>
<feature type="transmembrane region" description="Helical" evidence="7">
    <location>
        <begin position="372"/>
        <end position="392"/>
    </location>
</feature>
<feature type="transmembrane region" description="Helical" evidence="7">
    <location>
        <begin position="217"/>
        <end position="237"/>
    </location>
</feature>
<organism evidence="9 10">
    <name type="scientific">Hyphomonas adhaerens</name>
    <dbReference type="NCBI Taxonomy" id="81029"/>
    <lineage>
        <taxon>Bacteria</taxon>
        <taxon>Pseudomonadati</taxon>
        <taxon>Pseudomonadota</taxon>
        <taxon>Alphaproteobacteria</taxon>
        <taxon>Hyphomonadales</taxon>
        <taxon>Hyphomonadaceae</taxon>
        <taxon>Hyphomonas</taxon>
    </lineage>
</organism>
<evidence type="ECO:0000256" key="1">
    <source>
        <dbReference type="ARBA" id="ARBA00004141"/>
    </source>
</evidence>
<comment type="subcellular location">
    <subcellularLocation>
        <location evidence="1">Membrane</location>
        <topology evidence="1">Multi-pass membrane protein</topology>
    </subcellularLocation>
</comment>
<sequence length="505" mass="54654">MSLRSADSPTSPPALVLENRGPLPQAKAKPLFARETLRIFVHLSRSKRRKKNSIWEETVTVENVQSAQTGTPAPKPATDQHRTAYSSGPYRIYVLLVLTIVYVLNFVDRQLLVILQEPIKAELNLSDTQLGLLTGFAFALFYVICGIPIARWADRGVRRNIIALALTVWSAMTAMCGLAGNYTHLLLARVGVGVGEAGGSPPAHSMISDIFKPKNRALALSVYSIGIYIGILIGFAVGSHIAEIFSWRLAFFVVGMPGVVIALIVRLTVREPARGWSEGAEKTTLPAPPALDVARLLWTRVSFRHIAMAASLQAFLIYGIGNWFPSYFLRNFELSLGTVGTWMALTNGVGGALGSFFGGWMADKFGARDVRWYLWIPGILTFLIAPVLLVALTSGSVLVALILTAPFHFLSAAYLGSIIAVSHSLVNARMRALTSAILFFILNLIGLGLGPLIVGTLSDLFTNSGINSPLGTAMLICGVIGALWACLHYVLAAKSIRADIERLEL</sequence>
<name>A0A3B9GWJ5_9PROT</name>
<protein>
    <submittedName>
        <fullName evidence="9">MFS transporter</fullName>
    </submittedName>
</protein>
<dbReference type="InterPro" id="IPR020846">
    <property type="entry name" value="MFS_dom"/>
</dbReference>
<dbReference type="Pfam" id="PF07690">
    <property type="entry name" value="MFS_1"/>
    <property type="match status" value="1"/>
</dbReference>
<proteinExistence type="predicted"/>
<feature type="transmembrane region" description="Helical" evidence="7">
    <location>
        <begin position="128"/>
        <end position="149"/>
    </location>
</feature>
<dbReference type="InterPro" id="IPR044770">
    <property type="entry name" value="MFS_spinster-like"/>
</dbReference>
<evidence type="ECO:0000256" key="7">
    <source>
        <dbReference type="SAM" id="Phobius"/>
    </source>
</evidence>
<evidence type="ECO:0000259" key="8">
    <source>
        <dbReference type="PROSITE" id="PS50850"/>
    </source>
</evidence>
<feature type="transmembrane region" description="Helical" evidence="7">
    <location>
        <begin position="90"/>
        <end position="107"/>
    </location>
</feature>